<gene>
    <name evidence="1" type="primary">Acey_s0452.g1701</name>
    <name evidence="1" type="ORF">Y032_0452g1701</name>
</gene>
<proteinExistence type="predicted"/>
<keyword evidence="2" id="KW-1185">Reference proteome</keyword>
<evidence type="ECO:0000313" key="2">
    <source>
        <dbReference type="Proteomes" id="UP000024635"/>
    </source>
</evidence>
<organism evidence="1 2">
    <name type="scientific">Ancylostoma ceylanicum</name>
    <dbReference type="NCBI Taxonomy" id="53326"/>
    <lineage>
        <taxon>Eukaryota</taxon>
        <taxon>Metazoa</taxon>
        <taxon>Ecdysozoa</taxon>
        <taxon>Nematoda</taxon>
        <taxon>Chromadorea</taxon>
        <taxon>Rhabditida</taxon>
        <taxon>Rhabditina</taxon>
        <taxon>Rhabditomorpha</taxon>
        <taxon>Strongyloidea</taxon>
        <taxon>Ancylostomatidae</taxon>
        <taxon>Ancylostomatinae</taxon>
        <taxon>Ancylostoma</taxon>
    </lineage>
</organism>
<sequence>MAECIRKRACKTKFDEEAVYASGPKQVATTDNARIAFCSNARQAIFLHCNRLKDAALHASTSFLSGSIPIQPESR</sequence>
<reference evidence="2" key="1">
    <citation type="journal article" date="2015" name="Nat. Genet.">
        <title>The genome and transcriptome of the zoonotic hookworm Ancylostoma ceylanicum identify infection-specific gene families.</title>
        <authorList>
            <person name="Schwarz E.M."/>
            <person name="Hu Y."/>
            <person name="Antoshechkin I."/>
            <person name="Miller M.M."/>
            <person name="Sternberg P.W."/>
            <person name="Aroian R.V."/>
        </authorList>
    </citation>
    <scope>NUCLEOTIDE SEQUENCE</scope>
    <source>
        <strain evidence="2">HY135</strain>
    </source>
</reference>
<dbReference type="Proteomes" id="UP000024635">
    <property type="component" value="Unassembled WGS sequence"/>
</dbReference>
<evidence type="ECO:0000313" key="1">
    <source>
        <dbReference type="EMBL" id="EYC44730.1"/>
    </source>
</evidence>
<dbReference type="EMBL" id="JARK01000052">
    <property type="protein sequence ID" value="EYC44730.1"/>
    <property type="molecule type" value="Genomic_DNA"/>
</dbReference>
<protein>
    <submittedName>
        <fullName evidence="1">Uncharacterized protein</fullName>
    </submittedName>
</protein>
<comment type="caution">
    <text evidence="1">The sequence shown here is derived from an EMBL/GenBank/DDBJ whole genome shotgun (WGS) entry which is preliminary data.</text>
</comment>
<name>A0A016WYJ5_9BILA</name>
<dbReference type="AlphaFoldDB" id="A0A016WYJ5"/>
<accession>A0A016WYJ5</accession>